<evidence type="ECO:0000313" key="2">
    <source>
        <dbReference type="EMBL" id="UPQ81186.1"/>
    </source>
</evidence>
<protein>
    <recommendedName>
        <fullName evidence="4">Rap1a immunity protein domain-containing protein</fullName>
    </recommendedName>
</protein>
<feature type="signal peptide" evidence="1">
    <location>
        <begin position="1"/>
        <end position="21"/>
    </location>
</feature>
<name>A0ABY4KK15_9PSED</name>
<evidence type="ECO:0000256" key="1">
    <source>
        <dbReference type="SAM" id="SignalP"/>
    </source>
</evidence>
<feature type="chain" id="PRO_5045621739" description="Rap1a immunity protein domain-containing protein" evidence="1">
    <location>
        <begin position="22"/>
        <end position="126"/>
    </location>
</feature>
<proteinExistence type="predicted"/>
<evidence type="ECO:0008006" key="4">
    <source>
        <dbReference type="Google" id="ProtNLM"/>
    </source>
</evidence>
<keyword evidence="1" id="KW-0732">Signal</keyword>
<gene>
    <name evidence="2" type="ORF">M0M42_12120</name>
</gene>
<reference evidence="2 3" key="1">
    <citation type="submission" date="2022-04" db="EMBL/GenBank/DDBJ databases">
        <title>Pseudomonas knackmussii B09-2.</title>
        <authorList>
            <person name="Deng Y."/>
        </authorList>
    </citation>
    <scope>NUCLEOTIDE SEQUENCE [LARGE SCALE GENOMIC DNA]</scope>
    <source>
        <strain evidence="2 3">B09-2</strain>
    </source>
</reference>
<evidence type="ECO:0000313" key="3">
    <source>
        <dbReference type="Proteomes" id="UP000831189"/>
    </source>
</evidence>
<sequence>MKVNNLLLGLVITMAPGLSHAFMSTEDALSQVESDGPMKPLATMYLNGMAEALWWQSMAAKEYGKGIICIPDSQSLQTKELRLLALLSLNRAKNDLVGDEAALKQFLKDPVSMNLMFAWAKEYPCS</sequence>
<organism evidence="2 3">
    <name type="scientific">Pseudomonas knackmussii</name>
    <dbReference type="NCBI Taxonomy" id="65741"/>
    <lineage>
        <taxon>Bacteria</taxon>
        <taxon>Pseudomonadati</taxon>
        <taxon>Pseudomonadota</taxon>
        <taxon>Gammaproteobacteria</taxon>
        <taxon>Pseudomonadales</taxon>
        <taxon>Pseudomonadaceae</taxon>
        <taxon>Pseudomonas</taxon>
    </lineage>
</organism>
<accession>A0ABY4KK15</accession>
<dbReference type="EMBL" id="CP096208">
    <property type="protein sequence ID" value="UPQ81186.1"/>
    <property type="molecule type" value="Genomic_DNA"/>
</dbReference>
<keyword evidence="3" id="KW-1185">Reference proteome</keyword>
<dbReference type="Proteomes" id="UP000831189">
    <property type="component" value="Chromosome"/>
</dbReference>